<keyword evidence="11" id="KW-0067">ATP-binding</keyword>
<dbReference type="Pfam" id="PF00271">
    <property type="entry name" value="Helicase_C"/>
    <property type="match status" value="1"/>
</dbReference>
<dbReference type="InterPro" id="IPR035979">
    <property type="entry name" value="RBD_domain_sf"/>
</dbReference>
<dbReference type="SMART" id="SM00847">
    <property type="entry name" value="HA2"/>
    <property type="match status" value="1"/>
</dbReference>
<sequence>MKKAITAEQIAEWFTIGTQFANIRITDEARKETKETDETTENRSPNANKEQACPKNDKPDAGLRPKPGRRDQAGSPLPPPPLANYKYPSLPITKYRQELISLIENNSVVIIRGATGSGKTTQLPQFILDYYSEKDSPCNLVVTQPRKIGASSIARWVARERKCTLGSLVGYQVGLEKVATEHTRLLYMTTGVLLQKLVRAKSLTEFSHIFIDEVHERTEDLDFLLLVVRKLLHSNSRYVKVVLMSATINCKEFAEYFGTPIRNQMNPAYVFEVEGAPYAIDEFYLDDLRSLLPYRVEAPHADDPYITMEMYDVAVGLIQSFDELESKGQSTRTEKEGCSGLPERGSVLVFLPGLAEIHHIQDSLAKLVRKRLQVYPLHSSVTLEEQNGVFLVPVPGYRKIILSTNIAESSVTVPDVKYVIDFCLARHLVCDKETNYQCLQLTWASKTNCNQRRGRAGRVSKGYCYRLVTKEFWRNEIPDFDIPEMLRSPLASIMLKVKLLDMGDPRSVLSVALSPPNISEIERTVLQLKELGALSAKQDGQEQRRFDGELTFLGRVLAHLPVDLHLGKMIVLGHIFGCLQECLIIAGSLSLKSFFSMPAMQRLAGYRSKLTFANGVPSDSIAFVNAFKAWYTSRCKGELRHPKDELEWGKENCIQIKRIREVAELYEDLKSRVAQFNMHVCENPAPMDYSSLHKQRFILQIAIAGAFYPNYFSLGEMDEDMASKELSGNDPKTTVMVRNIPPYGFLYYKQLQSLFRQCGQVKAISFDGSRAYVEFHRSSSKTSGVLPEVSLALLLAQQRLPLDLFVHPTDEVESKAGGRTISPLRYARVNVDFQNRSVYPVGVLSSSIDPDKLPSNPVFIVNITEVVEVAHFWGFQADEASVEKQRRLTADINSRELSPVSVSLYPNLMCLAPFESEETGQYFRAKVLHVSGSNVEVFFVDYGNTTQVSCSSLRDLPTDLLAPSFQAQEFQIAGIRPSAQSMILGDQWSCAARNRFITLVNRRSLIVSLFSILHGIMRVDLLINTDTINCSVADIMVEEGHAQKAEESFESKQNNEVLLSLYKDLEEGTFVPNSTSSSWKTRKAEEKQLIDSLLESFSKASQSSMKCKVPVHGPTSPHKVSFHSMSSVTHYRCVAIDRDSINCVAVNDIPEDKHQRMLVAGSVSLSSSGAHILLKETTIMPNIHGLPALLCMMFTPVMELRTNEERTCFTGAVCGLGWNPLTQEGILPEHDIELAFDVKFDVDDITEINALRGAVNRLACEGPNGPLHLGPDRVNQLQDNIRDRLIRLCTKSPLREDIVPHYYEKAKKWNQVEPSQKMELVQKDERHSRGVLFQLHPVTLLNM</sequence>
<dbReference type="InterPro" id="IPR014001">
    <property type="entry name" value="Helicase_ATP-bd"/>
</dbReference>
<evidence type="ECO:0000256" key="16">
    <source>
        <dbReference type="ARBA" id="ARBA00047984"/>
    </source>
</evidence>
<protein>
    <recommendedName>
        <fullName evidence="17">ATP-dependent RNA helicase TDRD9</fullName>
        <ecNumber evidence="4">3.6.4.13</ecNumber>
    </recommendedName>
    <alternativeName>
        <fullName evidence="18">Tudor domain-containing protein 9</fullName>
    </alternativeName>
</protein>
<evidence type="ECO:0000256" key="12">
    <source>
        <dbReference type="ARBA" id="ARBA00022871"/>
    </source>
</evidence>
<dbReference type="Pfam" id="PF00567">
    <property type="entry name" value="TUDOR"/>
    <property type="match status" value="1"/>
</dbReference>
<evidence type="ECO:0000256" key="8">
    <source>
        <dbReference type="ARBA" id="ARBA00022782"/>
    </source>
</evidence>
<reference evidence="23" key="1">
    <citation type="journal article" date="2023" name="Science">
        <title>Genome structures resolve the early diversification of teleost fishes.</title>
        <authorList>
            <person name="Parey E."/>
            <person name="Louis A."/>
            <person name="Montfort J."/>
            <person name="Bouchez O."/>
            <person name="Roques C."/>
            <person name="Iampietro C."/>
            <person name="Lluch J."/>
            <person name="Castinel A."/>
            <person name="Donnadieu C."/>
            <person name="Desvignes T."/>
            <person name="Floi Bucao C."/>
            <person name="Jouanno E."/>
            <person name="Wen M."/>
            <person name="Mejri S."/>
            <person name="Dirks R."/>
            <person name="Jansen H."/>
            <person name="Henkel C."/>
            <person name="Chen W.J."/>
            <person name="Zahm M."/>
            <person name="Cabau C."/>
            <person name="Klopp C."/>
            <person name="Thompson A.W."/>
            <person name="Robinson-Rechavi M."/>
            <person name="Braasch I."/>
            <person name="Lecointre G."/>
            <person name="Bobe J."/>
            <person name="Postlethwait J.H."/>
            <person name="Berthelot C."/>
            <person name="Roest Crollius H."/>
            <person name="Guiguen Y."/>
        </authorList>
    </citation>
    <scope>NUCLEOTIDE SEQUENCE</scope>
    <source>
        <strain evidence="23">WJC10195</strain>
    </source>
</reference>
<dbReference type="GO" id="GO:0005737">
    <property type="term" value="C:cytoplasm"/>
    <property type="evidence" value="ECO:0007669"/>
    <property type="project" value="UniProtKB-SubCell"/>
</dbReference>
<dbReference type="OrthoDB" id="66977at2759"/>
<dbReference type="GO" id="GO:0003724">
    <property type="term" value="F:RNA helicase activity"/>
    <property type="evidence" value="ECO:0007669"/>
    <property type="project" value="UniProtKB-EC"/>
</dbReference>
<dbReference type="GO" id="GO:0003723">
    <property type="term" value="F:RNA binding"/>
    <property type="evidence" value="ECO:0007669"/>
    <property type="project" value="TreeGrafter"/>
</dbReference>
<dbReference type="FunFam" id="1.20.120.1080:FF:000081">
    <property type="entry name" value="Tudor domain containing 9"/>
    <property type="match status" value="1"/>
</dbReference>
<dbReference type="PROSITE" id="PS50304">
    <property type="entry name" value="TUDOR"/>
    <property type="match status" value="1"/>
</dbReference>
<dbReference type="GO" id="GO:0051321">
    <property type="term" value="P:meiotic cell cycle"/>
    <property type="evidence" value="ECO:0007669"/>
    <property type="project" value="UniProtKB-KW"/>
</dbReference>
<comment type="caution">
    <text evidence="23">The sequence shown here is derived from an EMBL/GenBank/DDBJ whole genome shotgun (WGS) entry which is preliminary data.</text>
</comment>
<feature type="region of interest" description="Disordered" evidence="19">
    <location>
        <begin position="24"/>
        <end position="85"/>
    </location>
</feature>
<dbReference type="Pfam" id="PF21010">
    <property type="entry name" value="HA2_C"/>
    <property type="match status" value="1"/>
</dbReference>
<dbReference type="GO" id="GO:0005524">
    <property type="term" value="F:ATP binding"/>
    <property type="evidence" value="ECO:0007669"/>
    <property type="project" value="UniProtKB-KW"/>
</dbReference>
<dbReference type="Gene3D" id="2.30.30.140">
    <property type="match status" value="1"/>
</dbReference>
<dbReference type="SMART" id="SM00490">
    <property type="entry name" value="HELICc"/>
    <property type="match status" value="1"/>
</dbReference>
<dbReference type="InterPro" id="IPR027417">
    <property type="entry name" value="P-loop_NTPase"/>
</dbReference>
<evidence type="ECO:0000256" key="2">
    <source>
        <dbReference type="ARBA" id="ARBA00004496"/>
    </source>
</evidence>
<dbReference type="GO" id="GO:0030154">
    <property type="term" value="P:cell differentiation"/>
    <property type="evidence" value="ECO:0007669"/>
    <property type="project" value="UniProtKB-KW"/>
</dbReference>
<dbReference type="EMBL" id="JAINUF010000015">
    <property type="protein sequence ID" value="KAJ8341286.1"/>
    <property type="molecule type" value="Genomic_DNA"/>
</dbReference>
<dbReference type="InterPro" id="IPR002464">
    <property type="entry name" value="DNA/RNA_helicase_DEAH_CS"/>
</dbReference>
<dbReference type="CDD" id="cd18791">
    <property type="entry name" value="SF2_C_RHA"/>
    <property type="match status" value="1"/>
</dbReference>
<keyword evidence="9" id="KW-0378">Hydrolase</keyword>
<feature type="domain" description="Tudor" evidence="20">
    <location>
        <begin position="903"/>
        <end position="963"/>
    </location>
</feature>
<evidence type="ECO:0000256" key="14">
    <source>
        <dbReference type="ARBA" id="ARBA00023242"/>
    </source>
</evidence>
<evidence type="ECO:0000256" key="17">
    <source>
        <dbReference type="ARBA" id="ARBA00074173"/>
    </source>
</evidence>
<evidence type="ECO:0000256" key="10">
    <source>
        <dbReference type="ARBA" id="ARBA00022806"/>
    </source>
</evidence>
<dbReference type="InterPro" id="IPR047384">
    <property type="entry name" value="Tudor_TDRD9"/>
</dbReference>
<name>A0A9Q1EM43_SYNKA</name>
<accession>A0A9Q1EM43</accession>
<dbReference type="PROSITE" id="PS51194">
    <property type="entry name" value="HELICASE_CTER"/>
    <property type="match status" value="1"/>
</dbReference>
<evidence type="ECO:0000256" key="3">
    <source>
        <dbReference type="ARBA" id="ARBA00008792"/>
    </source>
</evidence>
<keyword evidence="6" id="KW-0963">Cytoplasm</keyword>
<evidence type="ECO:0000256" key="4">
    <source>
        <dbReference type="ARBA" id="ARBA00012552"/>
    </source>
</evidence>
<dbReference type="Pfam" id="PF00270">
    <property type="entry name" value="DEAD"/>
    <property type="match status" value="1"/>
</dbReference>
<evidence type="ECO:0000256" key="11">
    <source>
        <dbReference type="ARBA" id="ARBA00022840"/>
    </source>
</evidence>
<dbReference type="SUPFAM" id="SSF54928">
    <property type="entry name" value="RNA-binding domain, RBD"/>
    <property type="match status" value="1"/>
</dbReference>
<dbReference type="Gene3D" id="3.40.50.300">
    <property type="entry name" value="P-loop containing nucleotide triphosphate hydrolases"/>
    <property type="match status" value="2"/>
</dbReference>
<evidence type="ECO:0000256" key="19">
    <source>
        <dbReference type="SAM" id="MobiDB-lite"/>
    </source>
</evidence>
<feature type="domain" description="Helicase C-terminal" evidence="22">
    <location>
        <begin position="316"/>
        <end position="501"/>
    </location>
</feature>
<proteinExistence type="inferred from homology"/>
<comment type="subcellular location">
    <subcellularLocation>
        <location evidence="2">Cytoplasm</location>
    </subcellularLocation>
    <subcellularLocation>
        <location evidence="1">Nucleus</location>
    </subcellularLocation>
</comment>
<dbReference type="PANTHER" id="PTHR18934">
    <property type="entry name" value="ATP-DEPENDENT RNA HELICASE"/>
    <property type="match status" value="1"/>
</dbReference>
<comment type="similarity">
    <text evidence="3">Belongs to the DEAD box helicase family. DEAH subfamily.</text>
</comment>
<keyword evidence="12" id="KW-0744">Spermatogenesis</keyword>
<dbReference type="GO" id="GO:0016787">
    <property type="term" value="F:hydrolase activity"/>
    <property type="evidence" value="ECO:0007669"/>
    <property type="project" value="UniProtKB-KW"/>
</dbReference>
<dbReference type="GO" id="GO:0005634">
    <property type="term" value="C:nucleus"/>
    <property type="evidence" value="ECO:0007669"/>
    <property type="project" value="UniProtKB-SubCell"/>
</dbReference>
<dbReference type="GO" id="GO:0031047">
    <property type="term" value="P:regulatory ncRNA-mediated gene silencing"/>
    <property type="evidence" value="ECO:0007669"/>
    <property type="project" value="UniProtKB-KW"/>
</dbReference>
<evidence type="ECO:0000256" key="6">
    <source>
        <dbReference type="ARBA" id="ARBA00022490"/>
    </source>
</evidence>
<feature type="compositionally biased region" description="Basic and acidic residues" evidence="19">
    <location>
        <begin position="25"/>
        <end position="41"/>
    </location>
</feature>
<dbReference type="InterPro" id="IPR011545">
    <property type="entry name" value="DEAD/DEAH_box_helicase_dom"/>
</dbReference>
<keyword evidence="13" id="KW-0943">RNA-mediated gene silencing</keyword>
<dbReference type="SMART" id="SM00487">
    <property type="entry name" value="DEXDc"/>
    <property type="match status" value="1"/>
</dbReference>
<evidence type="ECO:0000256" key="9">
    <source>
        <dbReference type="ARBA" id="ARBA00022801"/>
    </source>
</evidence>
<dbReference type="SUPFAM" id="SSF52540">
    <property type="entry name" value="P-loop containing nucleoside triphosphate hydrolases"/>
    <property type="match status" value="1"/>
</dbReference>
<dbReference type="FunFam" id="3.40.50.300:FF:000946">
    <property type="entry name" value="putative ATP-dependent RNA helicase TDRD9"/>
    <property type="match status" value="1"/>
</dbReference>
<gene>
    <name evidence="23" type="ORF">SKAU_G00335770</name>
</gene>
<evidence type="ECO:0000256" key="7">
    <source>
        <dbReference type="ARBA" id="ARBA00022741"/>
    </source>
</evidence>
<keyword evidence="8" id="KW-0221">Differentiation</keyword>
<dbReference type="Gene3D" id="1.20.120.1080">
    <property type="match status" value="1"/>
</dbReference>
<evidence type="ECO:0000313" key="24">
    <source>
        <dbReference type="Proteomes" id="UP001152622"/>
    </source>
</evidence>
<dbReference type="PROSITE" id="PS51192">
    <property type="entry name" value="HELICASE_ATP_BIND_1"/>
    <property type="match status" value="1"/>
</dbReference>
<keyword evidence="24" id="KW-1185">Reference proteome</keyword>
<evidence type="ECO:0000256" key="5">
    <source>
        <dbReference type="ARBA" id="ARBA00022473"/>
    </source>
</evidence>
<organism evidence="23 24">
    <name type="scientific">Synaphobranchus kaupii</name>
    <name type="common">Kaup's arrowtooth eel</name>
    <dbReference type="NCBI Taxonomy" id="118154"/>
    <lineage>
        <taxon>Eukaryota</taxon>
        <taxon>Metazoa</taxon>
        <taxon>Chordata</taxon>
        <taxon>Craniata</taxon>
        <taxon>Vertebrata</taxon>
        <taxon>Euteleostomi</taxon>
        <taxon>Actinopterygii</taxon>
        <taxon>Neopterygii</taxon>
        <taxon>Teleostei</taxon>
        <taxon>Anguilliformes</taxon>
        <taxon>Synaphobranchidae</taxon>
        <taxon>Synaphobranchus</taxon>
    </lineage>
</organism>
<evidence type="ECO:0000313" key="23">
    <source>
        <dbReference type="EMBL" id="KAJ8341286.1"/>
    </source>
</evidence>
<dbReference type="GO" id="GO:0007283">
    <property type="term" value="P:spermatogenesis"/>
    <property type="evidence" value="ECO:0007669"/>
    <property type="project" value="UniProtKB-KW"/>
</dbReference>
<keyword evidence="5" id="KW-0217">Developmental protein</keyword>
<evidence type="ECO:0000256" key="18">
    <source>
        <dbReference type="ARBA" id="ARBA00081664"/>
    </source>
</evidence>
<feature type="domain" description="Helicase ATP-binding" evidence="21">
    <location>
        <begin position="100"/>
        <end position="266"/>
    </location>
</feature>
<dbReference type="CDD" id="cd20431">
    <property type="entry name" value="Tudor_TDRD9"/>
    <property type="match status" value="1"/>
</dbReference>
<dbReference type="Gene3D" id="2.40.50.90">
    <property type="match status" value="1"/>
</dbReference>
<dbReference type="InterPro" id="IPR002999">
    <property type="entry name" value="Tudor"/>
</dbReference>
<keyword evidence="15" id="KW-0469">Meiosis</keyword>
<evidence type="ECO:0000259" key="22">
    <source>
        <dbReference type="PROSITE" id="PS51194"/>
    </source>
</evidence>
<dbReference type="FunFam" id="3.40.50.300:FF:001113">
    <property type="entry name" value="ATP-dependent RNA helicase TDRD9"/>
    <property type="match status" value="1"/>
</dbReference>
<evidence type="ECO:0000256" key="13">
    <source>
        <dbReference type="ARBA" id="ARBA00023158"/>
    </source>
</evidence>
<evidence type="ECO:0000256" key="1">
    <source>
        <dbReference type="ARBA" id="ARBA00004123"/>
    </source>
</evidence>
<evidence type="ECO:0000259" key="21">
    <source>
        <dbReference type="PROSITE" id="PS51192"/>
    </source>
</evidence>
<dbReference type="PROSITE" id="PS00690">
    <property type="entry name" value="DEAH_ATP_HELICASE"/>
    <property type="match status" value="1"/>
</dbReference>
<dbReference type="EC" id="3.6.4.13" evidence="4"/>
<keyword evidence="7" id="KW-0547">Nucleotide-binding</keyword>
<feature type="compositionally biased region" description="Basic and acidic residues" evidence="19">
    <location>
        <begin position="55"/>
        <end position="72"/>
    </location>
</feature>
<keyword evidence="10" id="KW-0347">Helicase</keyword>
<dbReference type="Proteomes" id="UP001152622">
    <property type="component" value="Chromosome 15"/>
</dbReference>
<evidence type="ECO:0000256" key="15">
    <source>
        <dbReference type="ARBA" id="ARBA00023254"/>
    </source>
</evidence>
<comment type="catalytic activity">
    <reaction evidence="16">
        <text>ATP + H2O = ADP + phosphate + H(+)</text>
        <dbReference type="Rhea" id="RHEA:13065"/>
        <dbReference type="ChEBI" id="CHEBI:15377"/>
        <dbReference type="ChEBI" id="CHEBI:15378"/>
        <dbReference type="ChEBI" id="CHEBI:30616"/>
        <dbReference type="ChEBI" id="CHEBI:43474"/>
        <dbReference type="ChEBI" id="CHEBI:456216"/>
        <dbReference type="EC" id="3.6.4.13"/>
    </reaction>
</comment>
<dbReference type="InterPro" id="IPR035437">
    <property type="entry name" value="SNase_OB-fold_sf"/>
</dbReference>
<dbReference type="InterPro" id="IPR007502">
    <property type="entry name" value="Helicase-assoc_dom"/>
</dbReference>
<dbReference type="CDD" id="cd17988">
    <property type="entry name" value="DEXHc_TDRD9"/>
    <property type="match status" value="1"/>
</dbReference>
<dbReference type="PANTHER" id="PTHR18934:SF113">
    <property type="entry name" value="ATP-DEPENDENT RNA HELICASE TDRD9"/>
    <property type="match status" value="1"/>
</dbReference>
<dbReference type="InterPro" id="IPR001650">
    <property type="entry name" value="Helicase_C-like"/>
</dbReference>
<dbReference type="SUPFAM" id="SSF63748">
    <property type="entry name" value="Tudor/PWWP/MBT"/>
    <property type="match status" value="1"/>
</dbReference>
<dbReference type="SMART" id="SM00333">
    <property type="entry name" value="TUDOR"/>
    <property type="match status" value="1"/>
</dbReference>
<keyword evidence="14" id="KW-0539">Nucleus</keyword>
<evidence type="ECO:0000259" key="20">
    <source>
        <dbReference type="PROSITE" id="PS50304"/>
    </source>
</evidence>